<evidence type="ECO:0000256" key="4">
    <source>
        <dbReference type="ARBA" id="ARBA00022692"/>
    </source>
</evidence>
<evidence type="ECO:0000256" key="5">
    <source>
        <dbReference type="ARBA" id="ARBA00022989"/>
    </source>
</evidence>
<keyword evidence="10" id="KW-1185">Reference proteome</keyword>
<dbReference type="SUPFAM" id="SSF161098">
    <property type="entry name" value="MetI-like"/>
    <property type="match status" value="1"/>
</dbReference>
<keyword evidence="3" id="KW-1003">Cell membrane</keyword>
<dbReference type="Pfam" id="PF19300">
    <property type="entry name" value="BPD_transp_1_N"/>
    <property type="match status" value="1"/>
</dbReference>
<evidence type="ECO:0000256" key="6">
    <source>
        <dbReference type="ARBA" id="ARBA00023136"/>
    </source>
</evidence>
<gene>
    <name evidence="9" type="ORF">HNR42_003275</name>
</gene>
<feature type="transmembrane region" description="Helical" evidence="7">
    <location>
        <begin position="97"/>
        <end position="124"/>
    </location>
</feature>
<evidence type="ECO:0000256" key="2">
    <source>
        <dbReference type="ARBA" id="ARBA00022448"/>
    </source>
</evidence>
<comment type="caution">
    <text evidence="9">The sequence shown here is derived from an EMBL/GenBank/DDBJ whole genome shotgun (WGS) entry which is preliminary data.</text>
</comment>
<dbReference type="Pfam" id="PF00528">
    <property type="entry name" value="BPD_transp_1"/>
    <property type="match status" value="1"/>
</dbReference>
<protein>
    <submittedName>
        <fullName evidence="9">Peptide/nickel transport system permease protein</fullName>
    </submittedName>
</protein>
<accession>A0A841I2A5</accession>
<keyword evidence="6 7" id="KW-0472">Membrane</keyword>
<feature type="transmembrane region" description="Helical" evidence="7">
    <location>
        <begin position="248"/>
        <end position="270"/>
    </location>
</feature>
<keyword evidence="4 7" id="KW-0812">Transmembrane</keyword>
<dbReference type="Proteomes" id="UP000569951">
    <property type="component" value="Unassembled WGS sequence"/>
</dbReference>
<dbReference type="GO" id="GO:0055085">
    <property type="term" value="P:transmembrane transport"/>
    <property type="evidence" value="ECO:0007669"/>
    <property type="project" value="InterPro"/>
</dbReference>
<evidence type="ECO:0000256" key="3">
    <source>
        <dbReference type="ARBA" id="ARBA00022475"/>
    </source>
</evidence>
<feature type="transmembrane region" description="Helical" evidence="7">
    <location>
        <begin position="290"/>
        <end position="315"/>
    </location>
</feature>
<dbReference type="CDD" id="cd06261">
    <property type="entry name" value="TM_PBP2"/>
    <property type="match status" value="1"/>
</dbReference>
<comment type="subcellular location">
    <subcellularLocation>
        <location evidence="1 7">Cell membrane</location>
        <topology evidence="1 7">Multi-pass membrane protein</topology>
    </subcellularLocation>
</comment>
<evidence type="ECO:0000256" key="1">
    <source>
        <dbReference type="ARBA" id="ARBA00004651"/>
    </source>
</evidence>
<feature type="transmembrane region" description="Helical" evidence="7">
    <location>
        <begin position="136"/>
        <end position="158"/>
    </location>
</feature>
<evidence type="ECO:0000259" key="8">
    <source>
        <dbReference type="PROSITE" id="PS50928"/>
    </source>
</evidence>
<dbReference type="PROSITE" id="PS50928">
    <property type="entry name" value="ABC_TM1"/>
    <property type="match status" value="1"/>
</dbReference>
<dbReference type="GO" id="GO:0005886">
    <property type="term" value="C:plasma membrane"/>
    <property type="evidence" value="ECO:0007669"/>
    <property type="project" value="UniProtKB-SubCell"/>
</dbReference>
<keyword evidence="2 7" id="KW-0813">Transport</keyword>
<name>A0A841I2A5_9DEIO</name>
<dbReference type="InterPro" id="IPR045621">
    <property type="entry name" value="BPD_transp_1_N"/>
</dbReference>
<evidence type="ECO:0000256" key="7">
    <source>
        <dbReference type="RuleBase" id="RU363032"/>
    </source>
</evidence>
<evidence type="ECO:0000313" key="10">
    <source>
        <dbReference type="Proteomes" id="UP000569951"/>
    </source>
</evidence>
<evidence type="ECO:0000313" key="9">
    <source>
        <dbReference type="EMBL" id="MBB6099817.1"/>
    </source>
</evidence>
<dbReference type="EMBL" id="JACHHG010000015">
    <property type="protein sequence ID" value="MBB6099817.1"/>
    <property type="molecule type" value="Genomic_DNA"/>
</dbReference>
<comment type="similarity">
    <text evidence="7">Belongs to the binding-protein-dependent transport system permease family.</text>
</comment>
<dbReference type="RefSeq" id="WP_183988551.1">
    <property type="nucleotide sequence ID" value="NZ_JACHHG010000015.1"/>
</dbReference>
<proteinExistence type="inferred from homology"/>
<dbReference type="PANTHER" id="PTHR30465:SF43">
    <property type="entry name" value="OLIGOPEPTIDE ABC TRANSPORTER, PERMEASE PROTEIN"/>
    <property type="match status" value="1"/>
</dbReference>
<dbReference type="InterPro" id="IPR000515">
    <property type="entry name" value="MetI-like"/>
</dbReference>
<feature type="transmembrane region" description="Helical" evidence="7">
    <location>
        <begin position="186"/>
        <end position="206"/>
    </location>
</feature>
<keyword evidence="5 7" id="KW-1133">Transmembrane helix</keyword>
<dbReference type="InterPro" id="IPR035906">
    <property type="entry name" value="MetI-like_sf"/>
</dbReference>
<sequence>MLVFLVRRVLTMIPTLFLISIVCFVLIKLQPGDYITQFLDDPRIGPETIAAITRQLGLDQPAYVQYLKWLGGVVTEGDFGFSFLNNRPVASLIYERLGWTVAVAGLTIVFSWLIAIPLGIYTALNRYGWAANIANFIGYIGLATPDFLVALLLISLTLNMGGTNVGGLFSPQYIDQPWSLAKFWDMLGHLWIPLIAIGLEGVAGLMRQMRANLLDVLNQDYVRTARSKGLRERTVIWRHAVRNAINPLITTAGLSLPQLISGTIIVSIILNLPTIGPFLYDSLLNKDQYVVMTLLMFSSLLLMVGNLLADLALAWTDPRIRFE</sequence>
<feature type="domain" description="ABC transmembrane type-1" evidence="8">
    <location>
        <begin position="97"/>
        <end position="313"/>
    </location>
</feature>
<dbReference type="PANTHER" id="PTHR30465">
    <property type="entry name" value="INNER MEMBRANE ABC TRANSPORTER"/>
    <property type="match status" value="1"/>
</dbReference>
<organism evidence="9 10">
    <name type="scientific">Deinobacterium chartae</name>
    <dbReference type="NCBI Taxonomy" id="521158"/>
    <lineage>
        <taxon>Bacteria</taxon>
        <taxon>Thermotogati</taxon>
        <taxon>Deinococcota</taxon>
        <taxon>Deinococci</taxon>
        <taxon>Deinococcales</taxon>
        <taxon>Deinococcaceae</taxon>
        <taxon>Deinobacterium</taxon>
    </lineage>
</organism>
<feature type="transmembrane region" description="Helical" evidence="7">
    <location>
        <begin position="9"/>
        <end position="27"/>
    </location>
</feature>
<dbReference type="AlphaFoldDB" id="A0A841I2A5"/>
<dbReference type="Gene3D" id="1.10.3720.10">
    <property type="entry name" value="MetI-like"/>
    <property type="match status" value="1"/>
</dbReference>
<reference evidence="9 10" key="1">
    <citation type="submission" date="2020-08" db="EMBL/GenBank/DDBJ databases">
        <title>Genomic Encyclopedia of Type Strains, Phase IV (KMG-IV): sequencing the most valuable type-strain genomes for metagenomic binning, comparative biology and taxonomic classification.</title>
        <authorList>
            <person name="Goeker M."/>
        </authorList>
    </citation>
    <scope>NUCLEOTIDE SEQUENCE [LARGE SCALE GENOMIC DNA]</scope>
    <source>
        <strain evidence="9 10">DSM 21458</strain>
    </source>
</reference>